<gene>
    <name evidence="2" type="ORF">PanWU01x14_043730</name>
</gene>
<accession>A0A2P5DQ52</accession>
<dbReference type="EMBL" id="JXTB01000024">
    <property type="protein sequence ID" value="PON75406.1"/>
    <property type="molecule type" value="Genomic_DNA"/>
</dbReference>
<organism evidence="2 3">
    <name type="scientific">Parasponia andersonii</name>
    <name type="common">Sponia andersonii</name>
    <dbReference type="NCBI Taxonomy" id="3476"/>
    <lineage>
        <taxon>Eukaryota</taxon>
        <taxon>Viridiplantae</taxon>
        <taxon>Streptophyta</taxon>
        <taxon>Embryophyta</taxon>
        <taxon>Tracheophyta</taxon>
        <taxon>Spermatophyta</taxon>
        <taxon>Magnoliopsida</taxon>
        <taxon>eudicotyledons</taxon>
        <taxon>Gunneridae</taxon>
        <taxon>Pentapetalae</taxon>
        <taxon>rosids</taxon>
        <taxon>fabids</taxon>
        <taxon>Rosales</taxon>
        <taxon>Cannabaceae</taxon>
        <taxon>Parasponia</taxon>
    </lineage>
</organism>
<protein>
    <submittedName>
        <fullName evidence="2">Uncharacterized protein</fullName>
    </submittedName>
</protein>
<proteinExistence type="predicted"/>
<evidence type="ECO:0000313" key="3">
    <source>
        <dbReference type="Proteomes" id="UP000237105"/>
    </source>
</evidence>
<name>A0A2P5DQ52_PARAD</name>
<feature type="region of interest" description="Disordered" evidence="1">
    <location>
        <begin position="1"/>
        <end position="26"/>
    </location>
</feature>
<dbReference type="AlphaFoldDB" id="A0A2P5DQ52"/>
<evidence type="ECO:0000313" key="2">
    <source>
        <dbReference type="EMBL" id="PON75406.1"/>
    </source>
</evidence>
<evidence type="ECO:0000256" key="1">
    <source>
        <dbReference type="SAM" id="MobiDB-lite"/>
    </source>
</evidence>
<dbReference type="OrthoDB" id="10365441at2759"/>
<comment type="caution">
    <text evidence="2">The sequence shown here is derived from an EMBL/GenBank/DDBJ whole genome shotgun (WGS) entry which is preliminary data.</text>
</comment>
<reference evidence="3" key="1">
    <citation type="submission" date="2016-06" db="EMBL/GenBank/DDBJ databases">
        <title>Parallel loss of symbiosis genes in relatives of nitrogen-fixing non-legume Parasponia.</title>
        <authorList>
            <person name="Van Velzen R."/>
            <person name="Holmer R."/>
            <person name="Bu F."/>
            <person name="Rutten L."/>
            <person name="Van Zeijl A."/>
            <person name="Liu W."/>
            <person name="Santuari L."/>
            <person name="Cao Q."/>
            <person name="Sharma T."/>
            <person name="Shen D."/>
            <person name="Roswanjaya Y."/>
            <person name="Wardhani T."/>
            <person name="Kalhor M.S."/>
            <person name="Jansen J."/>
            <person name="Van den Hoogen J."/>
            <person name="Gungor B."/>
            <person name="Hartog M."/>
            <person name="Hontelez J."/>
            <person name="Verver J."/>
            <person name="Yang W.-C."/>
            <person name="Schijlen E."/>
            <person name="Repin R."/>
            <person name="Schilthuizen M."/>
            <person name="Schranz E."/>
            <person name="Heidstra R."/>
            <person name="Miyata K."/>
            <person name="Fedorova E."/>
            <person name="Kohlen W."/>
            <person name="Bisseling T."/>
            <person name="Smit S."/>
            <person name="Geurts R."/>
        </authorList>
    </citation>
    <scope>NUCLEOTIDE SEQUENCE [LARGE SCALE GENOMIC DNA]</scope>
    <source>
        <strain evidence="3">cv. WU1-14</strain>
    </source>
</reference>
<sequence>MKTQHNQKKLIKKKEKEKRHHQKKIFHKEESRIVSDDEYTSLVLRAWYLGEIAANITMPLSSANPSPKPLTTIDSGHRLGKFFLVCKNVSFSRSPVSAVATARP</sequence>
<keyword evidence="3" id="KW-1185">Reference proteome</keyword>
<dbReference type="Proteomes" id="UP000237105">
    <property type="component" value="Unassembled WGS sequence"/>
</dbReference>